<keyword evidence="7" id="KW-0833">Ubl conjugation pathway</keyword>
<reference evidence="15" key="2">
    <citation type="submission" date="2015-01" db="EMBL/GenBank/DDBJ databases">
        <title>Evolutionary Origins and Diversification of the Mycorrhizal Mutualists.</title>
        <authorList>
            <consortium name="DOE Joint Genome Institute"/>
            <consortium name="Mycorrhizal Genomics Consortium"/>
            <person name="Kohler A."/>
            <person name="Kuo A."/>
            <person name="Nagy L.G."/>
            <person name="Floudas D."/>
            <person name="Copeland A."/>
            <person name="Barry K.W."/>
            <person name="Cichocki N."/>
            <person name="Veneault-Fourrey C."/>
            <person name="LaButti K."/>
            <person name="Lindquist E.A."/>
            <person name="Lipzen A."/>
            <person name="Lundell T."/>
            <person name="Morin E."/>
            <person name="Murat C."/>
            <person name="Riley R."/>
            <person name="Ohm R."/>
            <person name="Sun H."/>
            <person name="Tunlid A."/>
            <person name="Henrissat B."/>
            <person name="Grigoriev I.V."/>
            <person name="Hibbett D.S."/>
            <person name="Martin F."/>
        </authorList>
    </citation>
    <scope>NUCLEOTIDE SEQUENCE [LARGE SCALE GENOMIC DNA]</scope>
    <source>
        <strain evidence="15">F 1598</strain>
    </source>
</reference>
<dbReference type="InterPro" id="IPR012677">
    <property type="entry name" value="Nucleotide-bd_a/b_plait_sf"/>
</dbReference>
<gene>
    <name evidence="14" type="ORF">PILCRDRAFT_96062</name>
</gene>
<evidence type="ECO:0000313" key="15">
    <source>
        <dbReference type="Proteomes" id="UP000054166"/>
    </source>
</evidence>
<dbReference type="AlphaFoldDB" id="A0A0C3G4B9"/>
<dbReference type="InterPro" id="IPR044066">
    <property type="entry name" value="TRIAD_supradom"/>
</dbReference>
<dbReference type="Pfam" id="PF01485">
    <property type="entry name" value="IBR"/>
    <property type="match status" value="1"/>
</dbReference>
<dbReference type="Proteomes" id="UP000054166">
    <property type="component" value="Unassembled WGS sequence"/>
</dbReference>
<dbReference type="GO" id="GO:0008270">
    <property type="term" value="F:zinc ion binding"/>
    <property type="evidence" value="ECO:0007669"/>
    <property type="project" value="UniProtKB-KW"/>
</dbReference>
<dbReference type="CDD" id="cd16449">
    <property type="entry name" value="RING-HC"/>
    <property type="match status" value="1"/>
</dbReference>
<dbReference type="InterPro" id="IPR001841">
    <property type="entry name" value="Znf_RING"/>
</dbReference>
<dbReference type="Gene3D" id="3.30.40.10">
    <property type="entry name" value="Zinc/RING finger domain, C3HC4 (zinc finger)"/>
    <property type="match status" value="1"/>
</dbReference>
<feature type="domain" description="RING-type" evidence="13">
    <location>
        <begin position="656"/>
        <end position="871"/>
    </location>
</feature>
<evidence type="ECO:0000256" key="9">
    <source>
        <dbReference type="PROSITE-ProRule" id="PRU00723"/>
    </source>
</evidence>
<keyword evidence="4 9" id="KW-0479">Metal-binding</keyword>
<keyword evidence="5" id="KW-0677">Repeat</keyword>
<dbReference type="InterPro" id="IPR002867">
    <property type="entry name" value="IBR_dom"/>
</dbReference>
<dbReference type="InParanoid" id="A0A0C3G4B9"/>
<feature type="coiled-coil region" evidence="10">
    <location>
        <begin position="945"/>
        <end position="986"/>
    </location>
</feature>
<dbReference type="Gene3D" id="1.20.120.1750">
    <property type="match status" value="1"/>
</dbReference>
<feature type="coiled-coil region" evidence="10">
    <location>
        <begin position="45"/>
        <end position="157"/>
    </location>
</feature>
<dbReference type="InterPro" id="IPR013083">
    <property type="entry name" value="Znf_RING/FYVE/PHD"/>
</dbReference>
<keyword evidence="8 9" id="KW-0862">Zinc</keyword>
<dbReference type="InterPro" id="IPR013087">
    <property type="entry name" value="Znf_C2H2_type"/>
</dbReference>
<dbReference type="STRING" id="765440.A0A0C3G4B9"/>
<dbReference type="InterPro" id="IPR031127">
    <property type="entry name" value="E3_UB_ligase_RBR"/>
</dbReference>
<dbReference type="Pfam" id="PF22191">
    <property type="entry name" value="IBR_1"/>
    <property type="match status" value="1"/>
</dbReference>
<proteinExistence type="predicted"/>
<dbReference type="SMART" id="SM00184">
    <property type="entry name" value="RING"/>
    <property type="match status" value="1"/>
</dbReference>
<keyword evidence="10" id="KW-0175">Coiled coil</keyword>
<dbReference type="EC" id="2.3.2.31" evidence="2"/>
<dbReference type="InterPro" id="IPR036855">
    <property type="entry name" value="Znf_CCCH_sf"/>
</dbReference>
<dbReference type="Gene3D" id="3.30.70.330">
    <property type="match status" value="1"/>
</dbReference>
<dbReference type="InterPro" id="IPR027370">
    <property type="entry name" value="Znf-RING_euk"/>
</dbReference>
<evidence type="ECO:0000256" key="5">
    <source>
        <dbReference type="ARBA" id="ARBA00022737"/>
    </source>
</evidence>
<sequence length="996" mass="112591">MAVNTYIKILRAPTRMYRKPCHRWNSAGTCPKGDKCIYSHDYRVIILAREEAEAEQQRILQLAEEAAQRALIVEQEAARKARIAEQEAAQKALMAEQAAARKAEQKAARSARIVEQEAARRALIAKQEAAQKARIAEQEAAQQARIAQQEARRLEIAKEEAAMIFQHVVLDFALVTFSAGLTIQNILTGFESCRVRIKNLPLDATHSEVCALFAQQSADAGQFHVVGMKVVNGKQEADVICHHDLKVIAIGLDGIDFKQERLEFEVCQNGSIAGGGMRASAGSRSDILTISWRAPSVCFVVTYVDKPQAEAKVRELDRKICAGRRVKVEMNRQPAGQAFRHFSANAVTIRGLPPSVTDTVVAQFSGSTLIRRLKSADYDAERAHEYLRFQVGAAAQLFETVDTDAVEGIFTARVHFDSWTQAKKVYDSLDKQPFWFIGNTSFWLRLPDPLQYTITIPTQQYHAQRKRWNLLQADTKEKEGCHLSANAKDKVYVIRVGGDDKKAIGSLKVRVENLAAGEKLERWHGSLGAGVGGQRFLDSVFETTGACIRNDRRLRAVTAYGEPRNIEAARNMVETEVERLESLEQTVFLKRQSVRFFVRRGLAALEEELGKDNVTLNISSSPCKITIKGGEIARHALSRLIDESLDHTEIVNETEPDSKCPICYDEITSPVQLACGHNYCTACIRHFLTTASDSKIFPLCCMGDENNCRAPIPIPVLQRFLPPQQFKHLLETVFFSHIEHLPQEFKYCTTPDCRQVYRCVKSQTSLVLYCPSCLSAICTSCHEEAHEGMSCAERKLHNDPAEQERLNDQLAIQSGFKRCPECTVWIEKNEGCNHMSCKCGAHICWVCMKVFTHGTDIYDHMHAAHGGIYGGVEAQNNAGAWIELPEEAVDDDEYALQVELLRQAAQLRGRRQEHLQREDRHWERQRGIQEDLGRQDVARRQEEMQRRAEIRRQDVARRLTEMQRQAEIRRQEIRQIQIQRQEAETQRDSGWGCAIM</sequence>
<dbReference type="OrthoDB" id="1431934at2759"/>
<evidence type="ECO:0000256" key="8">
    <source>
        <dbReference type="ARBA" id="ARBA00022833"/>
    </source>
</evidence>
<dbReference type="PROSITE" id="PS51873">
    <property type="entry name" value="TRIAD"/>
    <property type="match status" value="1"/>
</dbReference>
<dbReference type="GO" id="GO:0061630">
    <property type="term" value="F:ubiquitin protein ligase activity"/>
    <property type="evidence" value="ECO:0007669"/>
    <property type="project" value="UniProtKB-EC"/>
</dbReference>
<evidence type="ECO:0000256" key="1">
    <source>
        <dbReference type="ARBA" id="ARBA00001798"/>
    </source>
</evidence>
<dbReference type="CDD" id="cd22585">
    <property type="entry name" value="Rcat_RBR_DEAH12-like"/>
    <property type="match status" value="1"/>
</dbReference>
<name>A0A0C3G4B9_PILCF</name>
<dbReference type="GO" id="GO:0016567">
    <property type="term" value="P:protein ubiquitination"/>
    <property type="evidence" value="ECO:0007669"/>
    <property type="project" value="InterPro"/>
</dbReference>
<feature type="domain" description="RING-type" evidence="11">
    <location>
        <begin position="660"/>
        <end position="700"/>
    </location>
</feature>
<feature type="domain" description="C3H1-type" evidence="12">
    <location>
        <begin position="15"/>
        <end position="43"/>
    </location>
</feature>
<dbReference type="PROSITE" id="PS00518">
    <property type="entry name" value="ZF_RING_1"/>
    <property type="match status" value="1"/>
</dbReference>
<dbReference type="HOGENOM" id="CLU_004235_0_0_1"/>
<keyword evidence="15" id="KW-1185">Reference proteome</keyword>
<comment type="catalytic activity">
    <reaction evidence="1">
        <text>[E2 ubiquitin-conjugating enzyme]-S-ubiquitinyl-L-cysteine + [acceptor protein]-L-lysine = [E2 ubiquitin-conjugating enzyme]-L-cysteine + [acceptor protein]-N(6)-ubiquitinyl-L-lysine.</text>
        <dbReference type="EC" id="2.3.2.31"/>
    </reaction>
</comment>
<dbReference type="PANTHER" id="PTHR11685">
    <property type="entry name" value="RBR FAMILY RING FINGER AND IBR DOMAIN-CONTAINING"/>
    <property type="match status" value="1"/>
</dbReference>
<accession>A0A0C3G4B9</accession>
<dbReference type="SMART" id="SM00356">
    <property type="entry name" value="ZnF_C3H1"/>
    <property type="match status" value="1"/>
</dbReference>
<dbReference type="InterPro" id="IPR000571">
    <property type="entry name" value="Znf_CCCH"/>
</dbReference>
<feature type="zinc finger region" description="C3H1-type" evidence="9">
    <location>
        <begin position="15"/>
        <end position="43"/>
    </location>
</feature>
<evidence type="ECO:0000256" key="7">
    <source>
        <dbReference type="ARBA" id="ARBA00022786"/>
    </source>
</evidence>
<evidence type="ECO:0000259" key="13">
    <source>
        <dbReference type="PROSITE" id="PS51873"/>
    </source>
</evidence>
<dbReference type="PROSITE" id="PS50089">
    <property type="entry name" value="ZF_RING_2"/>
    <property type="match status" value="1"/>
</dbReference>
<evidence type="ECO:0000256" key="2">
    <source>
        <dbReference type="ARBA" id="ARBA00012251"/>
    </source>
</evidence>
<evidence type="ECO:0000259" key="12">
    <source>
        <dbReference type="PROSITE" id="PS50103"/>
    </source>
</evidence>
<evidence type="ECO:0000256" key="10">
    <source>
        <dbReference type="SAM" id="Coils"/>
    </source>
</evidence>
<evidence type="ECO:0000256" key="6">
    <source>
        <dbReference type="ARBA" id="ARBA00022771"/>
    </source>
</evidence>
<dbReference type="PROSITE" id="PS50103">
    <property type="entry name" value="ZF_C3H1"/>
    <property type="match status" value="1"/>
</dbReference>
<dbReference type="EMBL" id="KN832981">
    <property type="protein sequence ID" value="KIM86639.1"/>
    <property type="molecule type" value="Genomic_DNA"/>
</dbReference>
<dbReference type="CDD" id="cd20335">
    <property type="entry name" value="BRcat_RBR"/>
    <property type="match status" value="1"/>
</dbReference>
<evidence type="ECO:0000259" key="11">
    <source>
        <dbReference type="PROSITE" id="PS50089"/>
    </source>
</evidence>
<reference evidence="14 15" key="1">
    <citation type="submission" date="2014-04" db="EMBL/GenBank/DDBJ databases">
        <authorList>
            <consortium name="DOE Joint Genome Institute"/>
            <person name="Kuo A."/>
            <person name="Tarkka M."/>
            <person name="Buscot F."/>
            <person name="Kohler A."/>
            <person name="Nagy L.G."/>
            <person name="Floudas D."/>
            <person name="Copeland A."/>
            <person name="Barry K.W."/>
            <person name="Cichocki N."/>
            <person name="Veneault-Fourrey C."/>
            <person name="LaButti K."/>
            <person name="Lindquist E.A."/>
            <person name="Lipzen A."/>
            <person name="Lundell T."/>
            <person name="Morin E."/>
            <person name="Murat C."/>
            <person name="Sun H."/>
            <person name="Tunlid A."/>
            <person name="Henrissat B."/>
            <person name="Grigoriev I.V."/>
            <person name="Hibbett D.S."/>
            <person name="Martin F."/>
            <person name="Nordberg H.P."/>
            <person name="Cantor M.N."/>
            <person name="Hua S.X."/>
        </authorList>
    </citation>
    <scope>NUCLEOTIDE SEQUENCE [LARGE SCALE GENOMIC DNA]</scope>
    <source>
        <strain evidence="14 15">F 1598</strain>
    </source>
</reference>
<evidence type="ECO:0000256" key="4">
    <source>
        <dbReference type="ARBA" id="ARBA00022723"/>
    </source>
</evidence>
<evidence type="ECO:0000313" key="14">
    <source>
        <dbReference type="EMBL" id="KIM86639.1"/>
    </source>
</evidence>
<organism evidence="14 15">
    <name type="scientific">Piloderma croceum (strain F 1598)</name>
    <dbReference type="NCBI Taxonomy" id="765440"/>
    <lineage>
        <taxon>Eukaryota</taxon>
        <taxon>Fungi</taxon>
        <taxon>Dikarya</taxon>
        <taxon>Basidiomycota</taxon>
        <taxon>Agaricomycotina</taxon>
        <taxon>Agaricomycetes</taxon>
        <taxon>Agaricomycetidae</taxon>
        <taxon>Atheliales</taxon>
        <taxon>Atheliaceae</taxon>
        <taxon>Piloderma</taxon>
    </lineage>
</organism>
<keyword evidence="6 9" id="KW-0863">Zinc-finger</keyword>
<protein>
    <recommendedName>
        <fullName evidence="2">RBR-type E3 ubiquitin transferase</fullName>
        <ecNumber evidence="2">2.3.2.31</ecNumber>
    </recommendedName>
</protein>
<dbReference type="PROSITE" id="PS00028">
    <property type="entry name" value="ZINC_FINGER_C2H2_1"/>
    <property type="match status" value="1"/>
</dbReference>
<dbReference type="InterPro" id="IPR017907">
    <property type="entry name" value="Znf_RING_CS"/>
</dbReference>
<dbReference type="SUPFAM" id="SSF90229">
    <property type="entry name" value="CCCH zinc finger"/>
    <property type="match status" value="1"/>
</dbReference>
<keyword evidence="3" id="KW-0808">Transferase</keyword>
<dbReference type="Pfam" id="PF13445">
    <property type="entry name" value="zf-RING_UBOX"/>
    <property type="match status" value="1"/>
</dbReference>
<dbReference type="SUPFAM" id="SSF57850">
    <property type="entry name" value="RING/U-box"/>
    <property type="match status" value="2"/>
</dbReference>
<evidence type="ECO:0000256" key="3">
    <source>
        <dbReference type="ARBA" id="ARBA00022679"/>
    </source>
</evidence>